<dbReference type="SMART" id="SM00829">
    <property type="entry name" value="PKS_ER"/>
    <property type="match status" value="1"/>
</dbReference>
<dbReference type="InterPro" id="IPR014031">
    <property type="entry name" value="Ketoacyl_synth_C"/>
</dbReference>
<dbReference type="Pfam" id="PF00550">
    <property type="entry name" value="PP-binding"/>
    <property type="match status" value="2"/>
</dbReference>
<dbReference type="SMART" id="SM00827">
    <property type="entry name" value="PKS_AT"/>
    <property type="match status" value="2"/>
</dbReference>
<evidence type="ECO:0000256" key="3">
    <source>
        <dbReference type="ARBA" id="ARBA00022679"/>
    </source>
</evidence>
<dbReference type="PROSITE" id="PS52019">
    <property type="entry name" value="PKS_MFAS_DH"/>
    <property type="match status" value="1"/>
</dbReference>
<keyword evidence="2" id="KW-0597">Phosphoprotein</keyword>
<dbReference type="InterPro" id="IPR016035">
    <property type="entry name" value="Acyl_Trfase/lysoPLipase"/>
</dbReference>
<dbReference type="InterPro" id="IPR032821">
    <property type="entry name" value="PKS_assoc"/>
</dbReference>
<name>A0ABY7ZGT7_9ACTN</name>
<feature type="compositionally biased region" description="Basic and acidic residues" evidence="7">
    <location>
        <begin position="2448"/>
        <end position="2462"/>
    </location>
</feature>
<evidence type="ECO:0000256" key="6">
    <source>
        <dbReference type="PROSITE-ProRule" id="PRU01363"/>
    </source>
</evidence>
<dbReference type="SUPFAM" id="SSF47336">
    <property type="entry name" value="ACP-like"/>
    <property type="match status" value="2"/>
</dbReference>
<dbReference type="InterPro" id="IPR049551">
    <property type="entry name" value="PKS_DH_C"/>
</dbReference>
<gene>
    <name evidence="11" type="ORF">PVK37_16695</name>
</gene>
<dbReference type="Pfam" id="PF13602">
    <property type="entry name" value="ADH_zinc_N_2"/>
    <property type="match status" value="1"/>
</dbReference>
<dbReference type="Pfam" id="PF22953">
    <property type="entry name" value="SpnB_Rossmann"/>
    <property type="match status" value="1"/>
</dbReference>
<keyword evidence="3" id="KW-0808">Transferase</keyword>
<dbReference type="PANTHER" id="PTHR43775:SF51">
    <property type="entry name" value="INACTIVE PHENOLPHTHIOCEROL SYNTHESIS POLYKETIDE SYNTHASE TYPE I PKS1-RELATED"/>
    <property type="match status" value="1"/>
</dbReference>
<dbReference type="InterPro" id="IPR049552">
    <property type="entry name" value="PKS_DH_N"/>
</dbReference>
<feature type="active site" description="Proton donor; for dehydratase activity" evidence="6">
    <location>
        <position position="2146"/>
    </location>
</feature>
<dbReference type="SMART" id="SM01294">
    <property type="entry name" value="PKS_PP_betabranch"/>
    <property type="match status" value="1"/>
</dbReference>
<keyword evidence="5" id="KW-0012">Acyltransferase</keyword>
<dbReference type="PANTHER" id="PTHR43775">
    <property type="entry name" value="FATTY ACID SYNTHASE"/>
    <property type="match status" value="1"/>
</dbReference>
<dbReference type="InterPro" id="IPR016039">
    <property type="entry name" value="Thiolase-like"/>
</dbReference>
<dbReference type="SUPFAM" id="SSF55048">
    <property type="entry name" value="Probable ACP-binding domain of malonyl-CoA ACP transacylase"/>
    <property type="match status" value="2"/>
</dbReference>
<dbReference type="InterPro" id="IPR014030">
    <property type="entry name" value="Ketoacyl_synth_N"/>
</dbReference>
<protein>
    <submittedName>
        <fullName evidence="11">Type I polyketide synthase</fullName>
    </submittedName>
</protein>
<dbReference type="InterPro" id="IPR014043">
    <property type="entry name" value="Acyl_transferase_dom"/>
</dbReference>
<dbReference type="InterPro" id="IPR055123">
    <property type="entry name" value="SpnB-like_Rossmann"/>
</dbReference>
<dbReference type="SUPFAM" id="SSF51735">
    <property type="entry name" value="NAD(P)-binding Rossmann-fold domains"/>
    <property type="match status" value="3"/>
</dbReference>
<dbReference type="InterPro" id="IPR013154">
    <property type="entry name" value="ADH-like_N"/>
</dbReference>
<dbReference type="SUPFAM" id="SSF50129">
    <property type="entry name" value="GroES-like"/>
    <property type="match status" value="1"/>
</dbReference>
<evidence type="ECO:0000313" key="12">
    <source>
        <dbReference type="Proteomes" id="UP001219605"/>
    </source>
</evidence>
<dbReference type="CDD" id="cd00833">
    <property type="entry name" value="PKS"/>
    <property type="match status" value="2"/>
</dbReference>
<evidence type="ECO:0000256" key="4">
    <source>
        <dbReference type="ARBA" id="ARBA00023268"/>
    </source>
</evidence>
<dbReference type="InterPro" id="IPR013968">
    <property type="entry name" value="PKS_KR"/>
</dbReference>
<dbReference type="Pfam" id="PF16197">
    <property type="entry name" value="KAsynt_C_assoc"/>
    <property type="match status" value="2"/>
</dbReference>
<dbReference type="SMART" id="SM00823">
    <property type="entry name" value="PKS_PP"/>
    <property type="match status" value="2"/>
</dbReference>
<dbReference type="CDD" id="cd05195">
    <property type="entry name" value="enoyl_red"/>
    <property type="match status" value="1"/>
</dbReference>
<evidence type="ECO:0000259" key="9">
    <source>
        <dbReference type="PROSITE" id="PS52004"/>
    </source>
</evidence>
<dbReference type="InterPro" id="IPR042104">
    <property type="entry name" value="PKS_dehydratase_sf"/>
</dbReference>
<dbReference type="InterPro" id="IPR049900">
    <property type="entry name" value="PKS_mFAS_DH"/>
</dbReference>
<dbReference type="Gene3D" id="3.40.50.720">
    <property type="entry name" value="NAD(P)-binding Rossmann-like Domain"/>
    <property type="match status" value="1"/>
</dbReference>
<dbReference type="SUPFAM" id="SSF52151">
    <property type="entry name" value="FabD/lysophospholipase-like"/>
    <property type="match status" value="2"/>
</dbReference>
<dbReference type="Pfam" id="PF08659">
    <property type="entry name" value="KR"/>
    <property type="match status" value="1"/>
</dbReference>
<dbReference type="RefSeq" id="WP_275028317.1">
    <property type="nucleotide sequence ID" value="NZ_CP118615.1"/>
</dbReference>
<feature type="domain" description="Carrier" evidence="8">
    <location>
        <begin position="955"/>
        <end position="1030"/>
    </location>
</feature>
<evidence type="ECO:0000256" key="7">
    <source>
        <dbReference type="SAM" id="MobiDB-lite"/>
    </source>
</evidence>
<feature type="domain" description="Carrier" evidence="8">
    <location>
        <begin position="3059"/>
        <end position="3135"/>
    </location>
</feature>
<dbReference type="Proteomes" id="UP001219605">
    <property type="component" value="Chromosome"/>
</dbReference>
<dbReference type="InterPro" id="IPR011032">
    <property type="entry name" value="GroES-like_sf"/>
</dbReference>
<dbReference type="CDD" id="cd08956">
    <property type="entry name" value="KR_3_FAS_SDR_x"/>
    <property type="match status" value="1"/>
</dbReference>
<dbReference type="InterPro" id="IPR036291">
    <property type="entry name" value="NAD(P)-bd_dom_sf"/>
</dbReference>
<dbReference type="EMBL" id="CP118615">
    <property type="protein sequence ID" value="WDZ82146.1"/>
    <property type="molecule type" value="Genomic_DNA"/>
</dbReference>
<evidence type="ECO:0000259" key="8">
    <source>
        <dbReference type="PROSITE" id="PS50075"/>
    </source>
</evidence>
<evidence type="ECO:0000256" key="2">
    <source>
        <dbReference type="ARBA" id="ARBA00022553"/>
    </source>
</evidence>
<dbReference type="InterPro" id="IPR009081">
    <property type="entry name" value="PP-bd_ACP"/>
</dbReference>
<dbReference type="Gene3D" id="3.10.129.110">
    <property type="entry name" value="Polyketide synthase dehydratase"/>
    <property type="match status" value="1"/>
</dbReference>
<dbReference type="InterPro" id="IPR020807">
    <property type="entry name" value="PKS_DH"/>
</dbReference>
<evidence type="ECO:0000256" key="1">
    <source>
        <dbReference type="ARBA" id="ARBA00022450"/>
    </source>
</evidence>
<keyword evidence="4" id="KW-0511">Multifunctional enzyme</keyword>
<dbReference type="InterPro" id="IPR057326">
    <property type="entry name" value="KR_dom"/>
</dbReference>
<dbReference type="Gene3D" id="3.90.180.10">
    <property type="entry name" value="Medium-chain alcohol dehydrogenases, catalytic domain"/>
    <property type="match status" value="1"/>
</dbReference>
<feature type="region of interest" description="Disordered" evidence="7">
    <location>
        <begin position="436"/>
        <end position="480"/>
    </location>
</feature>
<dbReference type="SMART" id="SM00826">
    <property type="entry name" value="PKS_DH"/>
    <property type="match status" value="1"/>
</dbReference>
<feature type="domain" description="Ketosynthase family 3 (KS3)" evidence="9">
    <location>
        <begin position="16"/>
        <end position="433"/>
    </location>
</feature>
<dbReference type="PROSITE" id="PS52004">
    <property type="entry name" value="KS3_2"/>
    <property type="match status" value="2"/>
</dbReference>
<dbReference type="InterPro" id="IPR036736">
    <property type="entry name" value="ACP-like_sf"/>
</dbReference>
<dbReference type="InterPro" id="IPR006162">
    <property type="entry name" value="Ppantetheine_attach_site"/>
</dbReference>
<dbReference type="Pfam" id="PF00109">
    <property type="entry name" value="ketoacyl-synt"/>
    <property type="match status" value="2"/>
</dbReference>
<dbReference type="Gene3D" id="3.40.47.10">
    <property type="match status" value="2"/>
</dbReference>
<dbReference type="SUPFAM" id="SSF53901">
    <property type="entry name" value="Thiolase-like"/>
    <property type="match status" value="2"/>
</dbReference>
<dbReference type="Gene3D" id="3.40.50.11460">
    <property type="match status" value="1"/>
</dbReference>
<feature type="region of interest" description="N-terminal hotdog fold" evidence="6">
    <location>
        <begin position="1948"/>
        <end position="2075"/>
    </location>
</feature>
<organism evidence="11 12">
    <name type="scientific">Micromonospora cathayae</name>
    <dbReference type="NCBI Taxonomy" id="3028804"/>
    <lineage>
        <taxon>Bacteria</taxon>
        <taxon>Bacillati</taxon>
        <taxon>Actinomycetota</taxon>
        <taxon>Actinomycetes</taxon>
        <taxon>Micromonosporales</taxon>
        <taxon>Micromonosporaceae</taxon>
        <taxon>Micromonospora</taxon>
    </lineage>
</organism>
<evidence type="ECO:0000256" key="5">
    <source>
        <dbReference type="ARBA" id="ARBA00023315"/>
    </source>
</evidence>
<dbReference type="Gene3D" id="3.40.366.10">
    <property type="entry name" value="Malonyl-Coenzyme A Acyl Carrier Protein, domain 2"/>
    <property type="match status" value="2"/>
</dbReference>
<dbReference type="PROSITE" id="PS00012">
    <property type="entry name" value="PHOSPHOPANTETHEINE"/>
    <property type="match status" value="2"/>
</dbReference>
<dbReference type="InterPro" id="IPR020843">
    <property type="entry name" value="ER"/>
</dbReference>
<feature type="region of interest" description="Disordered" evidence="7">
    <location>
        <begin position="2439"/>
        <end position="2474"/>
    </location>
</feature>
<dbReference type="InterPro" id="IPR018201">
    <property type="entry name" value="Ketoacyl_synth_AS"/>
</dbReference>
<keyword evidence="12" id="KW-1185">Reference proteome</keyword>
<feature type="region of interest" description="C-terminal hotdog fold" evidence="6">
    <location>
        <begin position="2087"/>
        <end position="2225"/>
    </location>
</feature>
<dbReference type="Pfam" id="PF00698">
    <property type="entry name" value="Acyl_transf_1"/>
    <property type="match status" value="2"/>
</dbReference>
<dbReference type="SMART" id="SM00822">
    <property type="entry name" value="PKS_KR"/>
    <property type="match status" value="1"/>
</dbReference>
<feature type="domain" description="PKS/mFAS DH" evidence="10">
    <location>
        <begin position="1948"/>
        <end position="2225"/>
    </location>
</feature>
<dbReference type="PROSITE" id="PS50075">
    <property type="entry name" value="CARRIER"/>
    <property type="match status" value="2"/>
</dbReference>
<dbReference type="SMART" id="SM00825">
    <property type="entry name" value="PKS_KS"/>
    <property type="match status" value="2"/>
</dbReference>
<dbReference type="Gene3D" id="1.10.1200.10">
    <property type="entry name" value="ACP-like"/>
    <property type="match status" value="2"/>
</dbReference>
<keyword evidence="1" id="KW-0596">Phosphopantetheine</keyword>
<dbReference type="InterPro" id="IPR020841">
    <property type="entry name" value="PKS_Beta-ketoAc_synthase_dom"/>
</dbReference>
<dbReference type="InterPro" id="IPR001227">
    <property type="entry name" value="Ac_transferase_dom_sf"/>
</dbReference>
<reference evidence="11 12" key="1">
    <citation type="submission" date="2023-02" db="EMBL/GenBank/DDBJ databases">
        <authorList>
            <person name="Mo P."/>
        </authorList>
    </citation>
    <scope>NUCLEOTIDE SEQUENCE [LARGE SCALE GENOMIC DNA]</scope>
    <source>
        <strain evidence="11 12">HUAS 3</strain>
    </source>
</reference>
<evidence type="ECO:0000259" key="10">
    <source>
        <dbReference type="PROSITE" id="PS52019"/>
    </source>
</evidence>
<accession>A0ABY7ZGT7</accession>
<dbReference type="Pfam" id="PF21089">
    <property type="entry name" value="PKS_DH_N"/>
    <property type="match status" value="1"/>
</dbReference>
<dbReference type="Pfam" id="PF14765">
    <property type="entry name" value="PS-DH"/>
    <property type="match status" value="1"/>
</dbReference>
<dbReference type="InterPro" id="IPR050091">
    <property type="entry name" value="PKS_NRPS_Biosynth_Enz"/>
</dbReference>
<dbReference type="InterPro" id="IPR020806">
    <property type="entry name" value="PKS_PP-bd"/>
</dbReference>
<proteinExistence type="predicted"/>
<dbReference type="PROSITE" id="PS00606">
    <property type="entry name" value="KS3_1"/>
    <property type="match status" value="1"/>
</dbReference>
<feature type="active site" description="Proton acceptor; for dehydratase activity" evidence="6">
    <location>
        <position position="1980"/>
    </location>
</feature>
<dbReference type="Pfam" id="PF08240">
    <property type="entry name" value="ADH_N"/>
    <property type="match status" value="1"/>
</dbReference>
<dbReference type="InterPro" id="IPR016036">
    <property type="entry name" value="Malonyl_transacylase_ACP-bd"/>
</dbReference>
<dbReference type="Pfam" id="PF02801">
    <property type="entry name" value="Ketoacyl-synt_C"/>
    <property type="match status" value="2"/>
</dbReference>
<evidence type="ECO:0000313" key="11">
    <source>
        <dbReference type="EMBL" id="WDZ82146.1"/>
    </source>
</evidence>
<sequence length="3141" mass="329902">MSEPHTTVDEAPVGRTEPIAIIGLACRLPKASDPGAFWELLRDGVDAVGEPPEDRWRDVGAPPVEPTRAGYLDRVGTFDATFFGISPREAAVMDPQQRLMLELSWEVLEDARIVPASVRDTRTGVFVGAIWDDYATLSYRGGPAAVSPHTVTGLHRSILANRVSHQLGLTGPSMAVDTGQSSSLVSVQLACESLRRGESALAIAAGVNLILAPESTTGMARVGALSPDGRCYTFDARANGYVRGEGGAAVLLKPLSRALADGDRVHAVILGGAVNNDGVAEGLTVPSRAAQEEVLRLAYADAGVDPRDVQYVELHGTGTRVGDPVEAGALGRVLGAGRPIDAPLLVGSAKTNVGHLEAAAGVVGLLKTVLALRHRHLPASLNYRSPNPAIALDEWRLRVQQQPGDWPRPDAPLLAGVSSFGIGGTNCHLVLGAAPARPAAPEPHPAPELTGATPAPGGPTPEPAGDTPELTGTAPELTGWPLSARSAPALRDQAARLARHLAAHPDLAPAAVAHSLATTRTRFEERAVVLAGDVDQARAALTALAEGEPHPRVVTGTRTPGRVVFVFPGQGPQWAGMAAGLLDRHPVFTAELRRCAEALAPYTDWDLFDVLRGAPDAPSLERTDVVQPALWAMIISLAETWRAHGVEPDAVVGHSQGEIAAAYVAGILTLDESARLVTRRAQALRTIEGGGDSGGMLSVPVGVDQLDLTRWPGRLHVAVLNGPNSTVVAGDPDALAELAETCRERGLTTRPVPINYASHSPYVEPLRAGWDDTVGEVRPTAGRIPFWSTVTPGPVDGTELTADYWYRNLRQTVRFEETVRALIAAGHTHFVETSPHAVLTVGIQDTLAATDTDGSATGTLKRGDGGPERLLLSLATVHTRTGYAPALTTDPAYRPGEPVDLPTYAFQPEPHWITNLPAPTAPAARGPAGTAPATALTRGPLADRLAALSGPEQSRLTLDLVRKNAAAVLGHATDCAVGVDLPFKDLGFDSVLSLELRNRLAAATGLRLASGLLFNHPTPAALAGYLRDELVGGRADTTSDGPATGSTDEPVAVVAIGCRYPGDVRSAEDLWRLVADGVDAIGDFPTNRGWDIDGLFDPEPGAPGKSYARHGGFLHRADEFDEEFFGISPREAAAMDPQQRLLLETTWEAFERAGIDPTGLRGSRTGVFMGVMSQEYGPRLYETSAGSDGYRLTGSTASVASGRVSYVFGFEGPAFTVDTACSSSLVAIHLAVQSLRRGECTMAVAGGACVMSSPGIFVEFSRQRGLAPDGRCKAFGAGADGTGWAEGAGVLLLERLSDARRNGHRVLAVIRGSAINSDGASNGLTAPNGLSQERLIRDALTDAGLSPADVDAVEAHGTGTQLGDPIEAGALLATYGRARPADRPLRLGSLKSNIGHSQAAAGVGGVIKMIGALRHDLLPPTLHAAEPSPHVDWSAGAVSLLTEPVAWPPGETPRRGAVSSFGISGTNAHVILEEAPADVAFPAHTDPLAAATGDGPDRDDRAVAFALSARGQAALRDQAANLATYLTDHPDVDPALVADTLSTARARFEQRAVVVATGPDDGREALTALAGGGSAPNLVTGTPTDGKTVFVFPGQGSQWVGMALGLLDRHPTFTAQMRACADALAPYTDWDLVQVLRGVPGTPPLERVDVIQPVLWAMMISLAETWRAHGVEPDAVIGHSQGEIAAAYVAGALTLDDSARIVARRSQAITALAGTGGMVSVPLPVERVDLSPWDGQVHVAAINGPHSTVVAGDATALVDLVDSFQTRNVNARRIDVDYASHTPYVEPIRQRVADLLGEIRPRPARVPFWSTYTGGLLDTTALDADYWFQNLRNTVRFAETVRALAAAGHTHFVETSPHPVLTIGIQDTLDAADAPGTTTGTLKRGEGGVARLLVSLAHVHTHTGHRPRLAADPTRPPAGTVDLPTYPFQPHRHWLVAPTGAAPAATGHRFLAAEIDLAGDAGVLLSGTLSRRTHPWLVDHAVRDTVLLPGTALVDLASYAADRAGCDTVDDLVLEAPLLLPATGGVEIQVAVSPGDGPGRRALTVHSRPVTEDADPDRTWVRHATGTLTGTDAAPGVRLDEWPPTRAAVWDLTDAYPRLADAGYRYGPTFRGLRRAWRDGDDLWAEVRLPDDQPVVGFHLHPALLDAALHPLVLSLLDGDTRAGIALPFAWSGVRVHAVEASALRVHVRRTGARSATLTLADGSGTPVAEVESLTLQPAAPGQLTAAPAHRDSLLEVVWTEVTAPPDAAAGTTRLAVLGDSDLDAVGGTAYPDLAALRAALDAGARVPDVVVATAGTPEPEMVPATHSSVTAALDLLQQWLADDRLDAARLVLTTFRAVAADPGEPVRDPATSAVWGLLRTAQTEHPDRFVLVDLDTPSHLRVPAAVATGEPQVAVRGDALWAPKLARTGGERSLVVPETPNWRLTAEPRGTIDNLALVGPDGPDGSDGSHRPLGDGADRPLADGTDSALGDGTDRLLGDGEVRVAVRAAGLNFRDVLITLDMYPGAATMGCEAAGVVVEVGAAVTDLAPGDRVMGLFPGGAFGPVAVADRRLLTRMPAGWTFTLAASVPTVFLTAWYGLVDLADLRSGERVLIHAATGGVGTAAVQVARHLGAEVFATASPAKWDHLVEAGFEDTHIANSRTLDFEQWFADATRGEGVDVVLNSLAGEFTDASLRLLPRGGRFVEMGKTDIRAADEVARAHPGVTYRFFDLLTVDPDRIGAMFTTLVDLFESGVLEPAPVTSWPIDRAPAAFRYLQQARHIGKIVLTLPGGLDPAGTVLITGGTGTLGRLLARHLVTRHSVRHLLLTGRRGRDADGVAELERELTGLGAQVTVAACDVADRDALARVLDGIPAAHPLTAVLHTAGLLDDATVEALTDDQVGRVLRPKVDGAWYLHELTRDRPLDAFVLFSSVAGTLGLPGQGNYAAANAFLDGLARMRRSTGRTATSLAWGLWAESSGMTGHLAEADLARMSRAGVAGLSNAEGLALFDLALERDQAHLVPVRVDRAALRGRAEQGGVPGMFRDLVPPPGRRVAERVTTRAGSASSWADQLAQLPQERRHDALVSLLSTEVASVLGRSGGIDHGQTFRDLGFDSLASVELRNRLRTATGLRLPATVVFDHPRVGELAEVLLDRVLAAEQA</sequence>
<dbReference type="Gene3D" id="3.30.70.3290">
    <property type="match status" value="2"/>
</dbReference>
<feature type="domain" description="Ketosynthase family 3 (KS3)" evidence="9">
    <location>
        <begin position="1048"/>
        <end position="1474"/>
    </location>
</feature>